<evidence type="ECO:0000259" key="3">
    <source>
        <dbReference type="Pfam" id="PF13505"/>
    </source>
</evidence>
<feature type="signal peptide" evidence="2">
    <location>
        <begin position="1"/>
        <end position="46"/>
    </location>
</feature>
<evidence type="ECO:0000313" key="4">
    <source>
        <dbReference type="EMBL" id="EMR02608.1"/>
    </source>
</evidence>
<dbReference type="InterPro" id="IPR027385">
    <property type="entry name" value="Beta-barrel_OMP"/>
</dbReference>
<dbReference type="SUPFAM" id="SSF56925">
    <property type="entry name" value="OMPA-like"/>
    <property type="match status" value="1"/>
</dbReference>
<organism evidence="4 5">
    <name type="scientific">Cesiribacter andamanensis AMV16</name>
    <dbReference type="NCBI Taxonomy" id="1279009"/>
    <lineage>
        <taxon>Bacteria</taxon>
        <taxon>Pseudomonadati</taxon>
        <taxon>Bacteroidota</taxon>
        <taxon>Cytophagia</taxon>
        <taxon>Cytophagales</taxon>
        <taxon>Cesiribacteraceae</taxon>
        <taxon>Cesiribacter</taxon>
    </lineage>
</organism>
<accession>M7N1P4</accession>
<keyword evidence="1 2" id="KW-0732">Signal</keyword>
<feature type="chain" id="PRO_5004081538" description="Outer membrane protein beta-barrel domain-containing protein" evidence="2">
    <location>
        <begin position="47"/>
        <end position="237"/>
    </location>
</feature>
<evidence type="ECO:0000256" key="2">
    <source>
        <dbReference type="SAM" id="SignalP"/>
    </source>
</evidence>
<evidence type="ECO:0000256" key="1">
    <source>
        <dbReference type="ARBA" id="ARBA00022729"/>
    </source>
</evidence>
<evidence type="ECO:0000313" key="5">
    <source>
        <dbReference type="Proteomes" id="UP000011910"/>
    </source>
</evidence>
<dbReference type="Gene3D" id="2.40.160.20">
    <property type="match status" value="1"/>
</dbReference>
<comment type="caution">
    <text evidence="4">The sequence shown here is derived from an EMBL/GenBank/DDBJ whole genome shotgun (WGS) entry which is preliminary data.</text>
</comment>
<dbReference type="AlphaFoldDB" id="M7N1P4"/>
<gene>
    <name evidence="4" type="ORF">ADICEAN_02264</name>
</gene>
<protein>
    <recommendedName>
        <fullName evidence="3">Outer membrane protein beta-barrel domain-containing protein</fullName>
    </recommendedName>
</protein>
<feature type="domain" description="Outer membrane protein beta-barrel" evidence="3">
    <location>
        <begin position="32"/>
        <end position="223"/>
    </location>
</feature>
<dbReference type="InterPro" id="IPR011250">
    <property type="entry name" value="OMP/PagP_B-barrel"/>
</dbReference>
<dbReference type="Proteomes" id="UP000011910">
    <property type="component" value="Unassembled WGS sequence"/>
</dbReference>
<name>M7N1P4_9BACT</name>
<dbReference type="EMBL" id="AODQ01000052">
    <property type="protein sequence ID" value="EMR02608.1"/>
    <property type="molecule type" value="Genomic_DNA"/>
</dbReference>
<reference evidence="4 5" key="1">
    <citation type="journal article" date="2013" name="Genome Announc.">
        <title>Draft Genome Sequence of Cesiribacter andamanensis Strain AMV16T, Isolated from a Soil Sample from a Mud Volcano in the Andaman Islands, India.</title>
        <authorList>
            <person name="Shivaji S."/>
            <person name="Ara S."/>
            <person name="Begum Z."/>
            <person name="Srinivas T.N."/>
            <person name="Singh A."/>
            <person name="Kumar Pinnaka A."/>
        </authorList>
    </citation>
    <scope>NUCLEOTIDE SEQUENCE [LARGE SCALE GENOMIC DNA]</scope>
    <source>
        <strain evidence="4 5">AMV16</strain>
    </source>
</reference>
<proteinExistence type="predicted"/>
<dbReference type="Pfam" id="PF13505">
    <property type="entry name" value="OMP_b-brl"/>
    <property type="match status" value="1"/>
</dbReference>
<dbReference type="STRING" id="1279009.ADICEAN_02264"/>
<keyword evidence="5" id="KW-1185">Reference proteome</keyword>
<dbReference type="eggNOG" id="COG3637">
    <property type="taxonomic scope" value="Bacteria"/>
</dbReference>
<sequence>MNAVSTLWFFFLLILQYQTLNKRIDMKKVLFAALVACMGLSSSAYAQFQQGTIAVGGGVSMASERSKVESGNTTEKDDPINSFSLTPGIGYFIASDLEVGLRFGLGRASQKGDDEKWVYSAFSAGPYVRKYFSLGESIALFGEGGLSFGSGKIKETAGNTSREYGKSSTFALGITPGFMFKPSERIGIDLTAGYFGYRSTKSETYNNWTENEITETDSEFGLSLDLSSVQLGVRLFF</sequence>